<keyword evidence="3" id="KW-1185">Reference proteome</keyword>
<accession>A0A3T0I715</accession>
<gene>
    <name evidence="2" type="ORF">CHR53_25765</name>
</gene>
<sequence length="653" mass="73152">MAIGEASTSTFLFSSLLSKTEGKIITTEAIIEGRSGDFYGGWGFFFVRKYLSERHPSSHKDDPMKGYEDSVAGRFIPPGRARDRLMVYDLNKLHDGFIKERTVAVPGGTVFKEITLHKVIVGGDPHDKKDLKDYPGCVLVNVPKTKMHAQDLITNAIKNLGIGLYPTQKYSSFKTVPSYKDKLPHSPWVLEIDPETHLPVKDETGKYIATKTDGLSGVQSDVILAVQSQNVFMLHVIDGINIINLNHNGDPIAVRVPEGYVWSSLDCVALDLFCARYCFKTVPMDQALKLQKVNQWPTEFVHHSPEAVIKGRNIETQIGLDSPLFRYNLYRYAEERGVGQQKYYVVGWDSLTRTPLASIKGHLGRIDDKKFLELMTHTMYFNYGTILQDFQKGVFSYAKACDQLTGTSLFKNLIDTFDENDDGVIDYDEKGRGNETAQIVILTYSLDILATQPYGDLKRNFITNSLIKYTNENWNPHGHNFMSDMILEGGLAQAFIMSQSENVKEDLFISGMSYGNGMWPSWHTAQYVLITSFIYGSQSPKNISLSSLYGSAFQYADKVLNAGAYTGNISQFNVDSDDIQYGDKIPDNDVDDNTSNPDSINKYFEAIANGADPLGFTFYVSKGYGSLEGVKIPNVEETADPGKTFTVHFEFAW</sequence>
<dbReference type="InterPro" id="IPR007160">
    <property type="entry name" value="DUF362"/>
</dbReference>
<dbReference type="Pfam" id="PF04015">
    <property type="entry name" value="DUF362"/>
    <property type="match status" value="1"/>
</dbReference>
<dbReference type="EMBL" id="CP022572">
    <property type="protein sequence ID" value="AZU65149.1"/>
    <property type="molecule type" value="Genomic_DNA"/>
</dbReference>
<dbReference type="Proteomes" id="UP000282892">
    <property type="component" value="Chromosome"/>
</dbReference>
<reference evidence="2 3" key="1">
    <citation type="submission" date="2017-07" db="EMBL/GenBank/DDBJ databases">
        <title>The complete genome sequence of Bacillus mesonae strain H20-5, an efficient strain improving plant abiotic stress resistance.</title>
        <authorList>
            <person name="Kim S.Y."/>
            <person name="Song H."/>
            <person name="Sang M.K."/>
            <person name="Weon H.-Y."/>
            <person name="Song J."/>
        </authorList>
    </citation>
    <scope>NUCLEOTIDE SEQUENCE [LARGE SCALE GENOMIC DNA]</scope>
    <source>
        <strain evidence="2 3">H20-5</strain>
    </source>
</reference>
<proteinExistence type="predicted"/>
<dbReference type="OrthoDB" id="2088022at2"/>
<name>A0A3T0I715_9BACI</name>
<organism evidence="2 3">
    <name type="scientific">Neobacillus mesonae</name>
    <dbReference type="NCBI Taxonomy" id="1193713"/>
    <lineage>
        <taxon>Bacteria</taxon>
        <taxon>Bacillati</taxon>
        <taxon>Bacillota</taxon>
        <taxon>Bacilli</taxon>
        <taxon>Bacillales</taxon>
        <taxon>Bacillaceae</taxon>
        <taxon>Neobacillus</taxon>
    </lineage>
</organism>
<evidence type="ECO:0000313" key="3">
    <source>
        <dbReference type="Proteomes" id="UP000282892"/>
    </source>
</evidence>
<evidence type="ECO:0000313" key="2">
    <source>
        <dbReference type="EMBL" id="AZU65149.1"/>
    </source>
</evidence>
<dbReference type="KEGG" id="nmk:CHR53_25765"/>
<dbReference type="AlphaFoldDB" id="A0A3T0I715"/>
<feature type="domain" description="DUF362" evidence="1">
    <location>
        <begin position="99"/>
        <end position="276"/>
    </location>
</feature>
<evidence type="ECO:0000259" key="1">
    <source>
        <dbReference type="Pfam" id="PF04015"/>
    </source>
</evidence>
<protein>
    <recommendedName>
        <fullName evidence="1">DUF362 domain-containing protein</fullName>
    </recommendedName>
</protein>